<name>A0A4Z2GE00_9TELE</name>
<dbReference type="Proteomes" id="UP000314294">
    <property type="component" value="Unassembled WGS sequence"/>
</dbReference>
<comment type="caution">
    <text evidence="1">The sequence shown here is derived from an EMBL/GenBank/DDBJ whole genome shotgun (WGS) entry which is preliminary data.</text>
</comment>
<dbReference type="AlphaFoldDB" id="A0A4Z2GE00"/>
<dbReference type="EMBL" id="SRLO01000569">
    <property type="protein sequence ID" value="TNN51806.1"/>
    <property type="molecule type" value="Genomic_DNA"/>
</dbReference>
<protein>
    <submittedName>
        <fullName evidence="1">Uncharacterized protein</fullName>
    </submittedName>
</protein>
<reference evidence="1 2" key="1">
    <citation type="submission" date="2019-03" db="EMBL/GenBank/DDBJ databases">
        <title>First draft genome of Liparis tanakae, snailfish: a comprehensive survey of snailfish specific genes.</title>
        <authorList>
            <person name="Kim W."/>
            <person name="Song I."/>
            <person name="Jeong J.-H."/>
            <person name="Kim D."/>
            <person name="Kim S."/>
            <person name="Ryu S."/>
            <person name="Song J.Y."/>
            <person name="Lee S.K."/>
        </authorList>
    </citation>
    <scope>NUCLEOTIDE SEQUENCE [LARGE SCALE GENOMIC DNA]</scope>
    <source>
        <tissue evidence="1">Muscle</tissue>
    </source>
</reference>
<gene>
    <name evidence="1" type="ORF">EYF80_037974</name>
</gene>
<evidence type="ECO:0000313" key="2">
    <source>
        <dbReference type="Proteomes" id="UP000314294"/>
    </source>
</evidence>
<proteinExistence type="predicted"/>
<sequence length="68" mass="7128">MLDHWTGSASVELIPSSTLALSEPPLIPTALNTPSEIFTSPLQKHVVCAASPGEGGARSGCELQILHY</sequence>
<organism evidence="1 2">
    <name type="scientific">Liparis tanakae</name>
    <name type="common">Tanaka's snailfish</name>
    <dbReference type="NCBI Taxonomy" id="230148"/>
    <lineage>
        <taxon>Eukaryota</taxon>
        <taxon>Metazoa</taxon>
        <taxon>Chordata</taxon>
        <taxon>Craniata</taxon>
        <taxon>Vertebrata</taxon>
        <taxon>Euteleostomi</taxon>
        <taxon>Actinopterygii</taxon>
        <taxon>Neopterygii</taxon>
        <taxon>Teleostei</taxon>
        <taxon>Neoteleostei</taxon>
        <taxon>Acanthomorphata</taxon>
        <taxon>Eupercaria</taxon>
        <taxon>Perciformes</taxon>
        <taxon>Cottioidei</taxon>
        <taxon>Cottales</taxon>
        <taxon>Liparidae</taxon>
        <taxon>Liparis</taxon>
    </lineage>
</organism>
<accession>A0A4Z2GE00</accession>
<evidence type="ECO:0000313" key="1">
    <source>
        <dbReference type="EMBL" id="TNN51806.1"/>
    </source>
</evidence>
<keyword evidence="2" id="KW-1185">Reference proteome</keyword>